<gene>
    <name evidence="1" type="ORF">BleG1_3820</name>
</gene>
<dbReference type="RefSeq" id="WP_038484315.1">
    <property type="nucleotide sequence ID" value="NZ_CP003923.1"/>
</dbReference>
<dbReference type="CDD" id="cd07516">
    <property type="entry name" value="HAD_Pase"/>
    <property type="match status" value="1"/>
</dbReference>
<dbReference type="InterPro" id="IPR023214">
    <property type="entry name" value="HAD_sf"/>
</dbReference>
<dbReference type="SUPFAM" id="SSF56784">
    <property type="entry name" value="HAD-like"/>
    <property type="match status" value="1"/>
</dbReference>
<dbReference type="NCBIfam" id="TIGR01484">
    <property type="entry name" value="HAD-SF-IIB"/>
    <property type="match status" value="1"/>
</dbReference>
<dbReference type="PROSITE" id="PS01228">
    <property type="entry name" value="COF_1"/>
    <property type="match status" value="1"/>
</dbReference>
<evidence type="ECO:0000313" key="2">
    <source>
        <dbReference type="Proteomes" id="UP000027142"/>
    </source>
</evidence>
<keyword evidence="2" id="KW-1185">Reference proteome</keyword>
<dbReference type="HOGENOM" id="CLU_044146_0_1_9"/>
<accession>A0A060M1Q0</accession>
<dbReference type="EMBL" id="CP003923">
    <property type="protein sequence ID" value="AIC96367.1"/>
    <property type="molecule type" value="Genomic_DNA"/>
</dbReference>
<dbReference type="eggNOG" id="COG0561">
    <property type="taxonomic scope" value="Bacteria"/>
</dbReference>
<reference evidence="1 2" key="1">
    <citation type="journal article" date="2014" name="Gene">
        <title>A comparative genomic analysis of the alkalitolerant soil bacterium Bacillus lehensis G1.</title>
        <authorList>
            <person name="Noor Y.M."/>
            <person name="Samsulrizal N.H."/>
            <person name="Jema'on N.A."/>
            <person name="Low K.O."/>
            <person name="Ramli A.N."/>
            <person name="Alias N.I."/>
            <person name="Damis S.I."/>
            <person name="Fuzi S.F."/>
            <person name="Isa M.N."/>
            <person name="Murad A.M."/>
            <person name="Raih M.F."/>
            <person name="Bakar F.D."/>
            <person name="Najimudin N."/>
            <person name="Mahadi N.M."/>
            <person name="Illias R.M."/>
        </authorList>
    </citation>
    <scope>NUCLEOTIDE SEQUENCE [LARGE SCALE GENOMIC DNA]</scope>
    <source>
        <strain evidence="1 2">G1</strain>
    </source>
</reference>
<dbReference type="GO" id="GO:0005829">
    <property type="term" value="C:cytosol"/>
    <property type="evidence" value="ECO:0007669"/>
    <property type="project" value="TreeGrafter"/>
</dbReference>
<protein>
    <submittedName>
        <fullName evidence="1">HAD superfamily hydrolase</fullName>
    </submittedName>
</protein>
<dbReference type="STRING" id="1246626.BleG1_3820"/>
<dbReference type="InterPro" id="IPR006379">
    <property type="entry name" value="HAD-SF_hydro_IIB"/>
</dbReference>
<dbReference type="KEGG" id="ble:BleG1_3820"/>
<dbReference type="Pfam" id="PF08282">
    <property type="entry name" value="Hydrolase_3"/>
    <property type="match status" value="2"/>
</dbReference>
<dbReference type="PROSITE" id="PS01229">
    <property type="entry name" value="COF_2"/>
    <property type="match status" value="1"/>
</dbReference>
<dbReference type="SFLD" id="SFLDG01140">
    <property type="entry name" value="C2.B:_Phosphomannomutase_and_P"/>
    <property type="match status" value="1"/>
</dbReference>
<evidence type="ECO:0000313" key="1">
    <source>
        <dbReference type="EMBL" id="AIC96367.1"/>
    </source>
</evidence>
<dbReference type="PANTHER" id="PTHR10000">
    <property type="entry name" value="PHOSPHOSERINE PHOSPHATASE"/>
    <property type="match status" value="1"/>
</dbReference>
<dbReference type="Gene3D" id="3.40.50.1000">
    <property type="entry name" value="HAD superfamily/HAD-like"/>
    <property type="match status" value="2"/>
</dbReference>
<name>A0A060M1Q0_9BACI</name>
<dbReference type="AlphaFoldDB" id="A0A060M1Q0"/>
<dbReference type="Gene3D" id="3.30.1240.10">
    <property type="match status" value="2"/>
</dbReference>
<keyword evidence="1" id="KW-0378">Hydrolase</keyword>
<sequence>MSTVERPVIKLIALDMDGTLLNENHEISAGNREAIMEARELNVPVMIATGRTRATCGSYAQSLGLQTFLVTANGGEIYNKDGVLIHATHLHEDAVDHVYELRERYGAHVWAASSNGLFRGDLPEDRHNYNWLKFGFDTTDDQVRKDIIAELTEHGLTEITNSSPTNIEVNAIGINKANAIKMVCDELDIDMKHVMAIGDSLNDIAMIQEAGIGVAMGNAQDLVKRKADWITATNANDGVAAAIHRWVTLPRKEGTREKPNENGM</sequence>
<dbReference type="GO" id="GO:0016791">
    <property type="term" value="F:phosphatase activity"/>
    <property type="evidence" value="ECO:0007669"/>
    <property type="project" value="TreeGrafter"/>
</dbReference>
<dbReference type="PANTHER" id="PTHR10000:SF55">
    <property type="entry name" value="5-AMINO-6-(5-PHOSPHO-D-RIBITYLAMINO)URACIL PHOSPHATASE YCSE"/>
    <property type="match status" value="1"/>
</dbReference>
<dbReference type="InterPro" id="IPR036412">
    <property type="entry name" value="HAD-like_sf"/>
</dbReference>
<organism evidence="1 2">
    <name type="scientific">Shouchella lehensis G1</name>
    <dbReference type="NCBI Taxonomy" id="1246626"/>
    <lineage>
        <taxon>Bacteria</taxon>
        <taxon>Bacillati</taxon>
        <taxon>Bacillota</taxon>
        <taxon>Bacilli</taxon>
        <taxon>Bacillales</taxon>
        <taxon>Bacillaceae</taxon>
        <taxon>Shouchella</taxon>
    </lineage>
</organism>
<dbReference type="OrthoDB" id="9781413at2"/>
<proteinExistence type="predicted"/>
<dbReference type="PATRIC" id="fig|1246626.3.peg.3814"/>
<dbReference type="SFLD" id="SFLDS00003">
    <property type="entry name" value="Haloacid_Dehalogenase"/>
    <property type="match status" value="1"/>
</dbReference>
<dbReference type="GO" id="GO:0000287">
    <property type="term" value="F:magnesium ion binding"/>
    <property type="evidence" value="ECO:0007669"/>
    <property type="project" value="TreeGrafter"/>
</dbReference>
<dbReference type="Proteomes" id="UP000027142">
    <property type="component" value="Chromosome"/>
</dbReference>